<name>A0A3M7F179_HORWE</name>
<evidence type="ECO:0000256" key="3">
    <source>
        <dbReference type="ARBA" id="ARBA00022692"/>
    </source>
</evidence>
<comment type="caution">
    <text evidence="7">The sequence shown here is derived from an EMBL/GenBank/DDBJ whole genome shotgun (WGS) entry which is preliminary data.</text>
</comment>
<evidence type="ECO:0000256" key="4">
    <source>
        <dbReference type="ARBA" id="ARBA00022989"/>
    </source>
</evidence>
<evidence type="ECO:0000313" key="8">
    <source>
        <dbReference type="Proteomes" id="UP000268823"/>
    </source>
</evidence>
<dbReference type="PANTHER" id="PTHR31851">
    <property type="entry name" value="FE(2+)/MN(2+) TRANSPORTER PCL1"/>
    <property type="match status" value="1"/>
</dbReference>
<dbReference type="GO" id="GO:0005384">
    <property type="term" value="F:manganese ion transmembrane transporter activity"/>
    <property type="evidence" value="ECO:0007669"/>
    <property type="project" value="InterPro"/>
</dbReference>
<dbReference type="Pfam" id="PF01988">
    <property type="entry name" value="VIT1"/>
    <property type="match status" value="2"/>
</dbReference>
<dbReference type="GO" id="GO:0012505">
    <property type="term" value="C:endomembrane system"/>
    <property type="evidence" value="ECO:0007669"/>
    <property type="project" value="UniProtKB-SubCell"/>
</dbReference>
<accession>A0A3M7F179</accession>
<comment type="similarity">
    <text evidence="2">Belongs to the CCC1 family.</text>
</comment>
<comment type="subcellular location">
    <subcellularLocation>
        <location evidence="1">Endomembrane system</location>
        <topology evidence="1">Multi-pass membrane protein</topology>
    </subcellularLocation>
</comment>
<proteinExistence type="inferred from homology"/>
<feature type="transmembrane region" description="Helical" evidence="6">
    <location>
        <begin position="217"/>
        <end position="235"/>
    </location>
</feature>
<evidence type="ECO:0000256" key="2">
    <source>
        <dbReference type="ARBA" id="ARBA00007049"/>
    </source>
</evidence>
<sequence>MNRLRSVGARLGDLCETVLSASLASSNDIATQLCQTDALTDGITVPFAVSAGMTATQKSSYVVSAGLAELFAAAISMGLGAYLAAITENKHHEIAEVKEKLEAASRPHGFDERLYHLFNRYGVQRETAENVVRELQIDEKRSLQFCETQLMDVEHKTERTSKSLACAEGLIMANSYFLGLVFEAKIGSDNRFTGGLTPLCPYIVFLKDDTVDDVYKGLYISVAVTTLALLVFGYAKAKMSGCRKIDSAWSAIQTLIVGVVAGGASYGVVRAVRAISPVY</sequence>
<gene>
    <name evidence="7" type="ORF">D0861_07854</name>
</gene>
<dbReference type="Proteomes" id="UP000268823">
    <property type="component" value="Unassembled WGS sequence"/>
</dbReference>
<evidence type="ECO:0000313" key="7">
    <source>
        <dbReference type="EMBL" id="RMY82503.1"/>
    </source>
</evidence>
<keyword evidence="5 6" id="KW-0472">Membrane</keyword>
<dbReference type="EMBL" id="QWIR01000212">
    <property type="protein sequence ID" value="RMY82503.1"/>
    <property type="molecule type" value="Genomic_DNA"/>
</dbReference>
<dbReference type="OrthoDB" id="73465at2759"/>
<dbReference type="InterPro" id="IPR008217">
    <property type="entry name" value="Ccc1_fam"/>
</dbReference>
<dbReference type="VEuPathDB" id="FungiDB:BTJ68_01175"/>
<organism evidence="7 8">
    <name type="scientific">Hortaea werneckii</name>
    <name type="common">Black yeast</name>
    <name type="synonym">Cladosporium werneckii</name>
    <dbReference type="NCBI Taxonomy" id="91943"/>
    <lineage>
        <taxon>Eukaryota</taxon>
        <taxon>Fungi</taxon>
        <taxon>Dikarya</taxon>
        <taxon>Ascomycota</taxon>
        <taxon>Pezizomycotina</taxon>
        <taxon>Dothideomycetes</taxon>
        <taxon>Dothideomycetidae</taxon>
        <taxon>Mycosphaerellales</taxon>
        <taxon>Teratosphaeriaceae</taxon>
        <taxon>Hortaea</taxon>
    </lineage>
</organism>
<reference evidence="7 8" key="1">
    <citation type="journal article" date="2018" name="BMC Genomics">
        <title>Genomic evidence for intraspecific hybridization in a clonal and extremely halotolerant yeast.</title>
        <authorList>
            <person name="Gostincar C."/>
            <person name="Stajich J.E."/>
            <person name="Zupancic J."/>
            <person name="Zalar P."/>
            <person name="Gunde-Cimerman N."/>
        </authorList>
    </citation>
    <scope>NUCLEOTIDE SEQUENCE [LARGE SCALE GENOMIC DNA]</scope>
    <source>
        <strain evidence="7 8">EXF-2788</strain>
    </source>
</reference>
<dbReference type="AlphaFoldDB" id="A0A3M7F179"/>
<feature type="transmembrane region" description="Helical" evidence="6">
    <location>
        <begin position="247"/>
        <end position="269"/>
    </location>
</feature>
<protein>
    <submittedName>
        <fullName evidence="7">Uncharacterized protein</fullName>
    </submittedName>
</protein>
<evidence type="ECO:0000256" key="1">
    <source>
        <dbReference type="ARBA" id="ARBA00004127"/>
    </source>
</evidence>
<evidence type="ECO:0000256" key="5">
    <source>
        <dbReference type="ARBA" id="ARBA00023136"/>
    </source>
</evidence>
<keyword evidence="4 6" id="KW-1133">Transmembrane helix</keyword>
<keyword evidence="3 6" id="KW-0812">Transmembrane</keyword>
<dbReference type="GO" id="GO:0030026">
    <property type="term" value="P:intracellular manganese ion homeostasis"/>
    <property type="evidence" value="ECO:0007669"/>
    <property type="project" value="InterPro"/>
</dbReference>
<evidence type="ECO:0000256" key="6">
    <source>
        <dbReference type="SAM" id="Phobius"/>
    </source>
</evidence>